<proteinExistence type="predicted"/>
<reference evidence="1 2" key="1">
    <citation type="submission" date="2019-02" db="EMBL/GenBank/DDBJ databases">
        <title>Deep-cultivation of Planctomycetes and their phenomic and genomic characterization uncovers novel biology.</title>
        <authorList>
            <person name="Wiegand S."/>
            <person name="Jogler M."/>
            <person name="Boedeker C."/>
            <person name="Pinto D."/>
            <person name="Vollmers J."/>
            <person name="Rivas-Marin E."/>
            <person name="Kohn T."/>
            <person name="Peeters S.H."/>
            <person name="Heuer A."/>
            <person name="Rast P."/>
            <person name="Oberbeckmann S."/>
            <person name="Bunk B."/>
            <person name="Jeske O."/>
            <person name="Meyerdierks A."/>
            <person name="Storesund J.E."/>
            <person name="Kallscheuer N."/>
            <person name="Luecker S."/>
            <person name="Lage O.M."/>
            <person name="Pohl T."/>
            <person name="Merkel B.J."/>
            <person name="Hornburger P."/>
            <person name="Mueller R.-W."/>
            <person name="Bruemmer F."/>
            <person name="Labrenz M."/>
            <person name="Spormann A.M."/>
            <person name="Op den Camp H."/>
            <person name="Overmann J."/>
            <person name="Amann R."/>
            <person name="Jetten M.S.M."/>
            <person name="Mascher T."/>
            <person name="Medema M.H."/>
            <person name="Devos D.P."/>
            <person name="Kaster A.-K."/>
            <person name="Ovreas L."/>
            <person name="Rohde M."/>
            <person name="Galperin M.Y."/>
            <person name="Jogler C."/>
        </authorList>
    </citation>
    <scope>NUCLEOTIDE SEQUENCE [LARGE SCALE GENOMIC DNA]</scope>
    <source>
        <strain evidence="1 2">V6</strain>
    </source>
</reference>
<dbReference type="AlphaFoldDB" id="A0A517W710"/>
<gene>
    <name evidence="1" type="ORF">V6x_07010</name>
</gene>
<organism evidence="1 2">
    <name type="scientific">Gimesia chilikensis</name>
    <dbReference type="NCBI Taxonomy" id="2605989"/>
    <lineage>
        <taxon>Bacteria</taxon>
        <taxon>Pseudomonadati</taxon>
        <taxon>Planctomycetota</taxon>
        <taxon>Planctomycetia</taxon>
        <taxon>Planctomycetales</taxon>
        <taxon>Planctomycetaceae</taxon>
        <taxon>Gimesia</taxon>
    </lineage>
</organism>
<accession>A0A517W710</accession>
<evidence type="ECO:0000313" key="2">
    <source>
        <dbReference type="Proteomes" id="UP000320722"/>
    </source>
</evidence>
<dbReference type="Proteomes" id="UP000320722">
    <property type="component" value="Chromosome"/>
</dbReference>
<dbReference type="RefSeq" id="WP_145036627.1">
    <property type="nucleotide sequence ID" value="NZ_CP036347.1"/>
</dbReference>
<dbReference type="EMBL" id="CP036347">
    <property type="protein sequence ID" value="QDU01023.1"/>
    <property type="molecule type" value="Genomic_DNA"/>
</dbReference>
<name>A0A517W710_9PLAN</name>
<evidence type="ECO:0000313" key="1">
    <source>
        <dbReference type="EMBL" id="QDU01023.1"/>
    </source>
</evidence>
<sequence length="157" mass="18428">MIRQQPGDLLEIEHDGNYFYIVVLTRITMFGGNIVFAWHNDGQRRDLESLQTDRTGFNACTDLIEPKREGKVTRIHRFSDTSDFWLTKYAKGANVFRKGEKARLWFLYEITDLTKEIGRYEKLPDEYRSAMDKMTSSFGIIASKIMARYTPDQNERL</sequence>
<protein>
    <submittedName>
        <fullName evidence="1">Uncharacterized protein</fullName>
    </submittedName>
</protein>